<evidence type="ECO:0000259" key="8">
    <source>
        <dbReference type="PROSITE" id="PS51384"/>
    </source>
</evidence>
<evidence type="ECO:0000256" key="6">
    <source>
        <dbReference type="ARBA" id="ARBA00023014"/>
    </source>
</evidence>
<dbReference type="PANTHER" id="PTHR47354">
    <property type="entry name" value="NADH OXIDOREDUCTASE HCR"/>
    <property type="match status" value="1"/>
</dbReference>
<dbReference type="PROSITE" id="PS51384">
    <property type="entry name" value="FAD_FR"/>
    <property type="match status" value="1"/>
</dbReference>
<keyword evidence="9" id="KW-0808">Transferase</keyword>
<keyword evidence="2" id="KW-0001">2Fe-2S</keyword>
<dbReference type="InterPro" id="IPR017927">
    <property type="entry name" value="FAD-bd_FR_type"/>
</dbReference>
<dbReference type="SUPFAM" id="SSF63380">
    <property type="entry name" value="Riboflavin synthase domain-like"/>
    <property type="match status" value="1"/>
</dbReference>
<dbReference type="PROSITE" id="PS00197">
    <property type="entry name" value="2FE2S_FER_1"/>
    <property type="match status" value="1"/>
</dbReference>
<keyword evidence="4 9" id="KW-0560">Oxidoreductase</keyword>
<accession>A0A4U8Z7Y5</accession>
<evidence type="ECO:0000259" key="7">
    <source>
        <dbReference type="PROSITE" id="PS51085"/>
    </source>
</evidence>
<reference evidence="9 10" key="1">
    <citation type="submission" date="2019-03" db="EMBL/GenBank/DDBJ databases">
        <authorList>
            <person name="Kox A.R. M."/>
        </authorList>
    </citation>
    <scope>NUCLEOTIDE SEQUENCE [LARGE SCALE GENOMIC DNA]</scope>
    <source>
        <strain evidence="9">MTUNDRAET4 annotated genome</strain>
        <plasmid evidence="10">2</plasmid>
    </source>
</reference>
<dbReference type="Pfam" id="PF00111">
    <property type="entry name" value="Fer2"/>
    <property type="match status" value="1"/>
</dbReference>
<keyword evidence="3" id="KW-0479">Metal-binding</keyword>
<name>A0A4U8Z7Y5_METTU</name>
<dbReference type="KEGG" id="mtun:MTUNDRAET4_0230.1"/>
<keyword evidence="5" id="KW-0408">Iron</keyword>
<keyword evidence="9" id="KW-0614">Plasmid</keyword>
<evidence type="ECO:0000256" key="2">
    <source>
        <dbReference type="ARBA" id="ARBA00022714"/>
    </source>
</evidence>
<evidence type="ECO:0000313" key="9">
    <source>
        <dbReference type="EMBL" id="VFU16578.1"/>
    </source>
</evidence>
<dbReference type="PRINTS" id="PR00409">
    <property type="entry name" value="PHDIOXRDTASE"/>
</dbReference>
<evidence type="ECO:0000256" key="1">
    <source>
        <dbReference type="ARBA" id="ARBA00022630"/>
    </source>
</evidence>
<keyword evidence="1" id="KW-0285">Flavoprotein</keyword>
<dbReference type="Gene3D" id="3.40.50.80">
    <property type="entry name" value="Nucleotide-binding domain of ferredoxin-NADP reductase (FNR) module"/>
    <property type="match status" value="1"/>
</dbReference>
<dbReference type="InterPro" id="IPR012675">
    <property type="entry name" value="Beta-grasp_dom_sf"/>
</dbReference>
<dbReference type="SUPFAM" id="SSF54292">
    <property type="entry name" value="2Fe-2S ferredoxin-like"/>
    <property type="match status" value="1"/>
</dbReference>
<dbReference type="EC" id="1.14.13.-" evidence="9"/>
<organism evidence="9 10">
    <name type="scientific">Methylocella tundrae</name>
    <dbReference type="NCBI Taxonomy" id="227605"/>
    <lineage>
        <taxon>Bacteria</taxon>
        <taxon>Pseudomonadati</taxon>
        <taxon>Pseudomonadota</taxon>
        <taxon>Alphaproteobacteria</taxon>
        <taxon>Hyphomicrobiales</taxon>
        <taxon>Beijerinckiaceae</taxon>
        <taxon>Methylocella</taxon>
    </lineage>
</organism>
<dbReference type="Proteomes" id="UP000294360">
    <property type="component" value="Plasmid 2"/>
</dbReference>
<dbReference type="CDD" id="cd00207">
    <property type="entry name" value="fer2"/>
    <property type="match status" value="1"/>
</dbReference>
<dbReference type="InterPro" id="IPR006058">
    <property type="entry name" value="2Fe2S_fd_BS"/>
</dbReference>
<evidence type="ECO:0000256" key="4">
    <source>
        <dbReference type="ARBA" id="ARBA00023002"/>
    </source>
</evidence>
<feature type="domain" description="2Fe-2S ferredoxin-type" evidence="7">
    <location>
        <begin position="239"/>
        <end position="324"/>
    </location>
</feature>
<feature type="domain" description="FAD-binding FR-type" evidence="8">
    <location>
        <begin position="3"/>
        <end position="105"/>
    </location>
</feature>
<evidence type="ECO:0000256" key="5">
    <source>
        <dbReference type="ARBA" id="ARBA00023004"/>
    </source>
</evidence>
<dbReference type="InterPro" id="IPR039261">
    <property type="entry name" value="FNR_nucleotide-bd"/>
</dbReference>
<geneLocation type="plasmid" evidence="9 10">
    <name>2</name>
</geneLocation>
<dbReference type="InterPro" id="IPR017938">
    <property type="entry name" value="Riboflavin_synthase-like_b-brl"/>
</dbReference>
<protein>
    <submittedName>
        <fullName evidence="9">Vanillate O-demethylase oxidoreductase</fullName>
        <ecNumber evidence="9">1.14.13.-</ecNumber>
    </submittedName>
</protein>
<dbReference type="OrthoDB" id="9792185at2"/>
<dbReference type="PROSITE" id="PS51085">
    <property type="entry name" value="2FE2S_FER_2"/>
    <property type="match status" value="1"/>
</dbReference>
<evidence type="ECO:0000313" key="10">
    <source>
        <dbReference type="Proteomes" id="UP000294360"/>
    </source>
</evidence>
<dbReference type="SUPFAM" id="SSF52343">
    <property type="entry name" value="Ferredoxin reductase-like, C-terminal NADP-linked domain"/>
    <property type="match status" value="1"/>
</dbReference>
<dbReference type="InterPro" id="IPR036010">
    <property type="entry name" value="2Fe-2S_ferredoxin-like_sf"/>
</dbReference>
<dbReference type="GO" id="GO:0016491">
    <property type="term" value="F:oxidoreductase activity"/>
    <property type="evidence" value="ECO:0007669"/>
    <property type="project" value="UniProtKB-KW"/>
</dbReference>
<dbReference type="EMBL" id="LR536451">
    <property type="protein sequence ID" value="VFU16578.1"/>
    <property type="molecule type" value="Genomic_DNA"/>
</dbReference>
<proteinExistence type="predicted"/>
<evidence type="ECO:0000256" key="3">
    <source>
        <dbReference type="ARBA" id="ARBA00022723"/>
    </source>
</evidence>
<gene>
    <name evidence="9" type="primary">vanB</name>
    <name evidence="9" type="ORF">MTUNDRAET4_0230</name>
</gene>
<dbReference type="InterPro" id="IPR050415">
    <property type="entry name" value="MRET"/>
</dbReference>
<dbReference type="CDD" id="cd06185">
    <property type="entry name" value="PDR_like"/>
    <property type="match status" value="1"/>
</dbReference>
<dbReference type="Gene3D" id="2.40.30.10">
    <property type="entry name" value="Translation factors"/>
    <property type="match status" value="1"/>
</dbReference>
<dbReference type="GO" id="GO:0051537">
    <property type="term" value="F:2 iron, 2 sulfur cluster binding"/>
    <property type="evidence" value="ECO:0007669"/>
    <property type="project" value="UniProtKB-KW"/>
</dbReference>
<dbReference type="AlphaFoldDB" id="A0A4U8Z7Y5"/>
<dbReference type="Gene3D" id="3.10.20.30">
    <property type="match status" value="1"/>
</dbReference>
<dbReference type="GO" id="GO:0032259">
    <property type="term" value="P:methylation"/>
    <property type="evidence" value="ECO:0007669"/>
    <property type="project" value="UniProtKB-KW"/>
</dbReference>
<dbReference type="RefSeq" id="WP_134493011.1">
    <property type="nucleotide sequence ID" value="NZ_CP139088.1"/>
</dbReference>
<keyword evidence="9" id="KW-0489">Methyltransferase</keyword>
<sequence length="324" mass="35272">MPESWRTLKVVSKTAEAEDVTSFELADPNGAPLEHFSAGAHIDVEVKPGLVRQYSLCNDAREPNRYLIAVLREPASRGGSSTLTDAVQVGAELRVGAPRNLFALDPAAERVVLMAGGIGITPILCMAERLAVVHTPFEMHYCARSLRRTAFFDRIQSSAFADRVHFHFDEAPATLIDMADAVKQKGERDHLYVCGPSGFINAVMGAAASAGWDPLRLHREYFAAAAAVAEAQPGQNRPFEIELASSGARFTVPADRSVIEVLAENGVEVPMSCEQGICGTCLTRVLSGVPYHRDSFMTDQEHVRNDKFTPCCSRSKTDLLVLDL</sequence>
<dbReference type="PANTHER" id="PTHR47354:SF1">
    <property type="entry name" value="CARNITINE MONOOXYGENASE REDUCTASE SUBUNIT"/>
    <property type="match status" value="1"/>
</dbReference>
<dbReference type="InterPro" id="IPR001041">
    <property type="entry name" value="2Fe-2S_ferredoxin-type"/>
</dbReference>
<dbReference type="GO" id="GO:0046872">
    <property type="term" value="F:metal ion binding"/>
    <property type="evidence" value="ECO:0007669"/>
    <property type="project" value="UniProtKB-KW"/>
</dbReference>
<dbReference type="GO" id="GO:0008168">
    <property type="term" value="F:methyltransferase activity"/>
    <property type="evidence" value="ECO:0007669"/>
    <property type="project" value="UniProtKB-KW"/>
</dbReference>
<keyword evidence="6" id="KW-0411">Iron-sulfur</keyword>